<dbReference type="InterPro" id="IPR019734">
    <property type="entry name" value="TPR_rpt"/>
</dbReference>
<name>A0A813RB34_9BILA</name>
<feature type="repeat" description="TPR" evidence="3">
    <location>
        <begin position="990"/>
        <end position="1023"/>
    </location>
</feature>
<keyword evidence="1" id="KW-0677">Repeat</keyword>
<dbReference type="PANTHER" id="PTHR44943:SF8">
    <property type="entry name" value="TPR REPEAT-CONTAINING PROTEIN MJ0263"/>
    <property type="match status" value="1"/>
</dbReference>
<dbReference type="Pfam" id="PF17128">
    <property type="entry name" value="DUF5107"/>
    <property type="match status" value="1"/>
</dbReference>
<keyword evidence="8" id="KW-1185">Reference proteome</keyword>
<evidence type="ECO:0000313" key="8">
    <source>
        <dbReference type="Proteomes" id="UP000663829"/>
    </source>
</evidence>
<evidence type="ECO:0000256" key="3">
    <source>
        <dbReference type="PROSITE-ProRule" id="PRU00339"/>
    </source>
</evidence>
<dbReference type="PANTHER" id="PTHR44943">
    <property type="entry name" value="CELLULOSE SYNTHASE OPERON PROTEIN C"/>
    <property type="match status" value="1"/>
</dbReference>
<dbReference type="Gene3D" id="1.25.40.10">
    <property type="entry name" value="Tetratricopeptide repeat domain"/>
    <property type="match status" value="4"/>
</dbReference>
<gene>
    <name evidence="6" type="ORF">GPM918_LOCUS2387</name>
    <name evidence="7" type="ORF">SRO942_LOCUS2387</name>
</gene>
<dbReference type="Pfam" id="PF13174">
    <property type="entry name" value="TPR_6"/>
    <property type="match status" value="1"/>
</dbReference>
<dbReference type="Proteomes" id="UP000681722">
    <property type="component" value="Unassembled WGS sequence"/>
</dbReference>
<proteinExistence type="predicted"/>
<sequence>MMDDIQREDEELSLLEAIKTINKTVRVWEDVVEIETYGVDIPEKNPIFTDKGKKNYPHPVNDKVLNEPKIKPYHMVNLENEYLHIFFLPELGGRIHRAIDRTNNHEFIYHNTFVKPVLLDSLSSTIPGGIGFIWPQHQKSYTYSPIEYGILQNSDGSKTVWTSEIDRITGLKMMANFTLYPGKAYLEISVQIYNRTFLPQTFSWWANVAVPMNDNTQSIFPSDVYAVYDQDQDIVSKYPIADSLDISLHKNLIGTTTYMTDHSEYDFFGIYDNKKNAGTLLIANHHIAPGKKQRMWRDEDFDQVSNRNLTGEDSSYVELMSGVYTDHKANLSWINPYEEKSFKVYVLPYKSIGAAIKNSTVHAAINLDIDSESHRATLHVYATSVYNIAIIDLRSKTKVYINDTVTISPTQPFSRTIILNTDEQPHNLTVKVKDADNNILVAYRPEQERLQKLPSLPPDMVLPSEMKNNEKLYCAGLHLEQIKYTMLESELYYLEGLKRDPDDIRLNVAYGLLLLRKGLFRLSENHFLQAITTLTQHNSNPYDSEAYYQLGLSLKLQGRIDKAYSIFYKATWSSTWQDSAYFHLAQIACSQHAYSDALELVDKALSRNNRNCQARNLRIAILRKLGRFDDAINYALETIQLNVSDFGSSYELYLLDRLGDDLDRAVKVKEDLISLMRNDVHNFISLANEYSHSGLYQESVDLLDLYLARNGNSKIYPMIYYYLGHFHEKLKQMERAQAHRKSAAVALSDYCFPNTLDDMFVLESALAANPDDSYAHYYLGNLLYDKRRYSDAVEHWEVSRNLLDTFAIVHRNLAIAYYNHLEQPEQALESLEQAMTCDMNDARVLYELDQLYKKFNYVPEKRLEKLEVQLNLVKTRDDLYLEYITLLNITQQSSKAYDLILTHPWQANGREKEKRQCVFSCIELAKQSIIMQQFSEAINVLQSASKFSSELTLRNDILYYMGLAYRGIHQNDEADELFQKATENGQQTSTDAIYYQGLAYLNLGNDKKAKNCFNQLIDYGEQHMFNDRILNLSVSDCRIFHDDKNKRKKINSYYLLGLGYLGLDIKSKAYTHLTNVLKLENSHQEALLHIADVEFQGRRLSFASVSRRTSFFLPQPPELFHPIPSNESSFRRLSQAPVTINDEGRFYSPRTPTNSDPRRVDNSLTVPADDSRLRSWSLTQTNKPSTLSKSVTPTGGRHSSRE</sequence>
<organism evidence="6 8">
    <name type="scientific">Didymodactylos carnosus</name>
    <dbReference type="NCBI Taxonomy" id="1234261"/>
    <lineage>
        <taxon>Eukaryota</taxon>
        <taxon>Metazoa</taxon>
        <taxon>Spiralia</taxon>
        <taxon>Gnathifera</taxon>
        <taxon>Rotifera</taxon>
        <taxon>Eurotatoria</taxon>
        <taxon>Bdelloidea</taxon>
        <taxon>Philodinida</taxon>
        <taxon>Philodinidae</taxon>
        <taxon>Didymodactylos</taxon>
    </lineage>
</organism>
<dbReference type="OrthoDB" id="1926212at2759"/>
<evidence type="ECO:0000256" key="2">
    <source>
        <dbReference type="ARBA" id="ARBA00022803"/>
    </source>
</evidence>
<dbReference type="InterPro" id="IPR051685">
    <property type="entry name" value="Ycf3/AcsC/BcsC/TPR_MFPF"/>
</dbReference>
<dbReference type="EMBL" id="CAJNOQ010000265">
    <property type="protein sequence ID" value="CAF0779599.1"/>
    <property type="molecule type" value="Genomic_DNA"/>
</dbReference>
<accession>A0A813RB34</accession>
<dbReference type="InterPro" id="IPR011990">
    <property type="entry name" value="TPR-like_helical_dom_sf"/>
</dbReference>
<evidence type="ECO:0000313" key="6">
    <source>
        <dbReference type="EMBL" id="CAF0779599.1"/>
    </source>
</evidence>
<reference evidence="6" key="1">
    <citation type="submission" date="2021-02" db="EMBL/GenBank/DDBJ databases">
        <authorList>
            <person name="Nowell W R."/>
        </authorList>
    </citation>
    <scope>NUCLEOTIDE SEQUENCE</scope>
</reference>
<protein>
    <recommendedName>
        <fullName evidence="5">DUF5107 domain-containing protein</fullName>
    </recommendedName>
</protein>
<dbReference type="SUPFAM" id="SSF48452">
    <property type="entry name" value="TPR-like"/>
    <property type="match status" value="4"/>
</dbReference>
<dbReference type="EMBL" id="CAJOBC010000265">
    <property type="protein sequence ID" value="CAF3562617.1"/>
    <property type="molecule type" value="Genomic_DNA"/>
</dbReference>
<dbReference type="Proteomes" id="UP000663829">
    <property type="component" value="Unassembled WGS sequence"/>
</dbReference>
<feature type="domain" description="DUF5107" evidence="5">
    <location>
        <begin position="55"/>
        <end position="346"/>
    </location>
</feature>
<dbReference type="AlphaFoldDB" id="A0A813RB34"/>
<evidence type="ECO:0000313" key="7">
    <source>
        <dbReference type="EMBL" id="CAF3562617.1"/>
    </source>
</evidence>
<evidence type="ECO:0000259" key="5">
    <source>
        <dbReference type="Pfam" id="PF17128"/>
    </source>
</evidence>
<evidence type="ECO:0000256" key="4">
    <source>
        <dbReference type="SAM" id="MobiDB-lite"/>
    </source>
</evidence>
<keyword evidence="2 3" id="KW-0802">TPR repeat</keyword>
<evidence type="ECO:0000256" key="1">
    <source>
        <dbReference type="ARBA" id="ARBA00022737"/>
    </source>
</evidence>
<comment type="caution">
    <text evidence="6">The sequence shown here is derived from an EMBL/GenBank/DDBJ whole genome shotgun (WGS) entry which is preliminary data.</text>
</comment>
<dbReference type="InterPro" id="IPR033396">
    <property type="entry name" value="DUF5107"/>
</dbReference>
<feature type="region of interest" description="Disordered" evidence="4">
    <location>
        <begin position="1141"/>
        <end position="1202"/>
    </location>
</feature>
<feature type="compositionally biased region" description="Polar residues" evidence="4">
    <location>
        <begin position="1174"/>
        <end position="1193"/>
    </location>
</feature>
<dbReference type="SMART" id="SM00028">
    <property type="entry name" value="TPR"/>
    <property type="match status" value="10"/>
</dbReference>
<dbReference type="PROSITE" id="PS50005">
    <property type="entry name" value="TPR"/>
    <property type="match status" value="1"/>
</dbReference>
<dbReference type="Pfam" id="PF13432">
    <property type="entry name" value="TPR_16"/>
    <property type="match status" value="1"/>
</dbReference>